<dbReference type="Proteomes" id="UP000320239">
    <property type="component" value="Unassembled WGS sequence"/>
</dbReference>
<evidence type="ECO:0000313" key="1">
    <source>
        <dbReference type="EMBL" id="TWG24552.1"/>
    </source>
</evidence>
<evidence type="ECO:0000313" key="2">
    <source>
        <dbReference type="Proteomes" id="UP000320239"/>
    </source>
</evidence>
<dbReference type="AlphaFoldDB" id="A0A561WL11"/>
<dbReference type="InterPro" id="IPR011008">
    <property type="entry name" value="Dimeric_a/b-barrel"/>
</dbReference>
<protein>
    <recommendedName>
        <fullName evidence="3">Antibiotic biosynthesis monooxygenase</fullName>
    </recommendedName>
</protein>
<accession>A0A561WL11</accession>
<keyword evidence="2" id="KW-1185">Reference proteome</keyword>
<organism evidence="1 2">
    <name type="scientific">Actinoplanes teichomyceticus</name>
    <dbReference type="NCBI Taxonomy" id="1867"/>
    <lineage>
        <taxon>Bacteria</taxon>
        <taxon>Bacillati</taxon>
        <taxon>Actinomycetota</taxon>
        <taxon>Actinomycetes</taxon>
        <taxon>Micromonosporales</taxon>
        <taxon>Micromonosporaceae</taxon>
        <taxon>Actinoplanes</taxon>
    </lineage>
</organism>
<evidence type="ECO:0008006" key="3">
    <source>
        <dbReference type="Google" id="ProtNLM"/>
    </source>
</evidence>
<proteinExistence type="predicted"/>
<comment type="caution">
    <text evidence="1">The sequence shown here is derived from an EMBL/GenBank/DDBJ whole genome shotgun (WGS) entry which is preliminary data.</text>
</comment>
<name>A0A561WL11_ACTTI</name>
<gene>
    <name evidence="1" type="ORF">FHX34_1021112</name>
</gene>
<sequence length="104" mass="11443">MQATKAMELARFTVDPQDVDAMLAARPAMLAALRERFSGFESLRLVRLDERTWLDVVIWASRAQADEAAALVGDVAACRNAFAYIKEVVSMEHAEVVFAGDRAA</sequence>
<dbReference type="SUPFAM" id="SSF54909">
    <property type="entry name" value="Dimeric alpha+beta barrel"/>
    <property type="match status" value="1"/>
</dbReference>
<dbReference type="EMBL" id="VIWY01000002">
    <property type="protein sequence ID" value="TWG24552.1"/>
    <property type="molecule type" value="Genomic_DNA"/>
</dbReference>
<reference evidence="1 2" key="1">
    <citation type="submission" date="2019-06" db="EMBL/GenBank/DDBJ databases">
        <title>Sequencing the genomes of 1000 actinobacteria strains.</title>
        <authorList>
            <person name="Klenk H.-P."/>
        </authorList>
    </citation>
    <scope>NUCLEOTIDE SEQUENCE [LARGE SCALE GENOMIC DNA]</scope>
    <source>
        <strain evidence="1 2">DSM 43866</strain>
    </source>
</reference>